<dbReference type="InterPro" id="IPR036565">
    <property type="entry name" value="Mur-like_cat_sf"/>
</dbReference>
<evidence type="ECO:0000313" key="5">
    <source>
        <dbReference type="EMBL" id="GAG19955.1"/>
    </source>
</evidence>
<keyword evidence="3" id="KW-0067">ATP-binding</keyword>
<proteinExistence type="predicted"/>
<dbReference type="GO" id="GO:0005524">
    <property type="term" value="F:ATP binding"/>
    <property type="evidence" value="ECO:0007669"/>
    <property type="project" value="UniProtKB-KW"/>
</dbReference>
<accession>X0VP29</accession>
<dbReference type="PANTHER" id="PTHR43692">
    <property type="entry name" value="UDP-N-ACETYLMURAMOYLALANINE--D-GLUTAMATE LIGASE"/>
    <property type="match status" value="1"/>
</dbReference>
<dbReference type="InterPro" id="IPR013221">
    <property type="entry name" value="Mur_ligase_cen"/>
</dbReference>
<name>X0VP29_9ZZZZ</name>
<dbReference type="EMBL" id="BARS01036878">
    <property type="protein sequence ID" value="GAG19955.1"/>
    <property type="molecule type" value="Genomic_DNA"/>
</dbReference>
<evidence type="ECO:0000256" key="1">
    <source>
        <dbReference type="ARBA" id="ARBA00022598"/>
    </source>
</evidence>
<protein>
    <recommendedName>
        <fullName evidence="4">Mur ligase central domain-containing protein</fullName>
    </recommendedName>
</protein>
<dbReference type="GO" id="GO:0008764">
    <property type="term" value="F:UDP-N-acetylmuramoylalanine-D-glutamate ligase activity"/>
    <property type="evidence" value="ECO:0007669"/>
    <property type="project" value="InterPro"/>
</dbReference>
<feature type="domain" description="Mur ligase central" evidence="4">
    <location>
        <begin position="114"/>
        <end position="232"/>
    </location>
</feature>
<comment type="caution">
    <text evidence="5">The sequence shown here is derived from an EMBL/GenBank/DDBJ whole genome shotgun (WGS) entry which is preliminary data.</text>
</comment>
<dbReference type="PANTHER" id="PTHR43692:SF1">
    <property type="entry name" value="UDP-N-ACETYLMURAMOYLALANINE--D-GLUTAMATE LIGASE"/>
    <property type="match status" value="1"/>
</dbReference>
<dbReference type="GO" id="GO:0051301">
    <property type="term" value="P:cell division"/>
    <property type="evidence" value="ECO:0007669"/>
    <property type="project" value="InterPro"/>
</dbReference>
<gene>
    <name evidence="5" type="ORF">S01H1_56622</name>
</gene>
<dbReference type="SUPFAM" id="SSF53623">
    <property type="entry name" value="MurD-like peptide ligases, catalytic domain"/>
    <property type="match status" value="1"/>
</dbReference>
<keyword evidence="2" id="KW-0547">Nucleotide-binding</keyword>
<dbReference type="Gene3D" id="3.40.1190.10">
    <property type="entry name" value="Mur-like, catalytic domain"/>
    <property type="match status" value="1"/>
</dbReference>
<evidence type="ECO:0000256" key="2">
    <source>
        <dbReference type="ARBA" id="ARBA00022741"/>
    </source>
</evidence>
<keyword evidence="1" id="KW-0436">Ligase</keyword>
<evidence type="ECO:0000256" key="3">
    <source>
        <dbReference type="ARBA" id="ARBA00022840"/>
    </source>
</evidence>
<dbReference type="GO" id="GO:0008360">
    <property type="term" value="P:regulation of cell shape"/>
    <property type="evidence" value="ECO:0007669"/>
    <property type="project" value="InterPro"/>
</dbReference>
<sequence>ALAGMRVTLMGLGLFGGGVGAARFLAGRGAELLVTDLRPPKRLAPSLAALEGLPISYRLGEHVEDDLTGADLVIANPAVPRANPYLRAARRAGVPVASPMNLFLTLCPARVAAVTGSNGKSTTTALLAAMLEPIGRTVWLGGNIGVSLLPSLDRMAAQDLIVLELSSFQLQDAEALAWSPHMAVVTNLTPNHLDRHLDLRDYEEAKQVIWRFQGEDDFLVLNAGDPVLCDWVRRGVPSRLLFFGPAPEGGELHVGMN</sequence>
<dbReference type="SUPFAM" id="SSF51984">
    <property type="entry name" value="MurCD N-terminal domain"/>
    <property type="match status" value="1"/>
</dbReference>
<evidence type="ECO:0000259" key="4">
    <source>
        <dbReference type="Pfam" id="PF08245"/>
    </source>
</evidence>
<feature type="non-terminal residue" evidence="5">
    <location>
        <position position="1"/>
    </location>
</feature>
<reference evidence="5" key="1">
    <citation type="journal article" date="2014" name="Front. Microbiol.">
        <title>High frequency of phylogenetically diverse reductive dehalogenase-homologous genes in deep subseafloor sedimentary metagenomes.</title>
        <authorList>
            <person name="Kawai M."/>
            <person name="Futagami T."/>
            <person name="Toyoda A."/>
            <person name="Takaki Y."/>
            <person name="Nishi S."/>
            <person name="Hori S."/>
            <person name="Arai W."/>
            <person name="Tsubouchi T."/>
            <person name="Morono Y."/>
            <person name="Uchiyama I."/>
            <person name="Ito T."/>
            <person name="Fujiyama A."/>
            <person name="Inagaki F."/>
            <person name="Takami H."/>
        </authorList>
    </citation>
    <scope>NUCLEOTIDE SEQUENCE</scope>
    <source>
        <strain evidence="5">Expedition CK06-06</strain>
    </source>
</reference>
<organism evidence="5">
    <name type="scientific">marine sediment metagenome</name>
    <dbReference type="NCBI Taxonomy" id="412755"/>
    <lineage>
        <taxon>unclassified sequences</taxon>
        <taxon>metagenomes</taxon>
        <taxon>ecological metagenomes</taxon>
    </lineage>
</organism>
<dbReference type="GO" id="GO:0005737">
    <property type="term" value="C:cytoplasm"/>
    <property type="evidence" value="ECO:0007669"/>
    <property type="project" value="InterPro"/>
</dbReference>
<dbReference type="InterPro" id="IPR005762">
    <property type="entry name" value="MurD"/>
</dbReference>
<dbReference type="Pfam" id="PF21799">
    <property type="entry name" value="MurD-like_N"/>
    <property type="match status" value="1"/>
</dbReference>
<dbReference type="Gene3D" id="3.40.50.720">
    <property type="entry name" value="NAD(P)-binding Rossmann-like Domain"/>
    <property type="match status" value="1"/>
</dbReference>
<feature type="non-terminal residue" evidence="5">
    <location>
        <position position="257"/>
    </location>
</feature>
<dbReference type="Pfam" id="PF08245">
    <property type="entry name" value="Mur_ligase_M"/>
    <property type="match status" value="1"/>
</dbReference>
<dbReference type="AlphaFoldDB" id="X0VP29"/>